<dbReference type="OrthoDB" id="1081388at2759"/>
<comment type="caution">
    <text evidence="2">The sequence shown here is derived from an EMBL/GenBank/DDBJ whole genome shotgun (WGS) entry which is preliminary data.</text>
</comment>
<evidence type="ECO:0000313" key="3">
    <source>
        <dbReference type="Proteomes" id="UP001153076"/>
    </source>
</evidence>
<keyword evidence="3" id="KW-1185">Reference proteome</keyword>
<organism evidence="2 3">
    <name type="scientific">Carnegiea gigantea</name>
    <dbReference type="NCBI Taxonomy" id="171969"/>
    <lineage>
        <taxon>Eukaryota</taxon>
        <taxon>Viridiplantae</taxon>
        <taxon>Streptophyta</taxon>
        <taxon>Embryophyta</taxon>
        <taxon>Tracheophyta</taxon>
        <taxon>Spermatophyta</taxon>
        <taxon>Magnoliopsida</taxon>
        <taxon>eudicotyledons</taxon>
        <taxon>Gunneridae</taxon>
        <taxon>Pentapetalae</taxon>
        <taxon>Caryophyllales</taxon>
        <taxon>Cactineae</taxon>
        <taxon>Cactaceae</taxon>
        <taxon>Cactoideae</taxon>
        <taxon>Echinocereeae</taxon>
        <taxon>Carnegiea</taxon>
    </lineage>
</organism>
<sequence length="153" mass="17624">MYSQGYTTKQLRRQQYLVGSGVRIAVYSVVHCEMAVEVAMEDDVFFADLNRQISLLIDDDDDDPLSHFPSVSPQIFSLSTIHPSMLAPPQYLYQENCTREYLINRKGTGVFIPQRPQLKRKYREQRKRANFNNNDNNSNKQFTNSNGRSNGAP</sequence>
<dbReference type="Proteomes" id="UP001153076">
    <property type="component" value="Unassembled WGS sequence"/>
</dbReference>
<accession>A0A9Q1QHU1</accession>
<feature type="region of interest" description="Disordered" evidence="1">
    <location>
        <begin position="128"/>
        <end position="153"/>
    </location>
</feature>
<gene>
    <name evidence="2" type="ORF">Cgig2_011007</name>
</gene>
<reference evidence="2" key="1">
    <citation type="submission" date="2022-04" db="EMBL/GenBank/DDBJ databases">
        <title>Carnegiea gigantea Genome sequencing and assembly v2.</title>
        <authorList>
            <person name="Copetti D."/>
            <person name="Sanderson M.J."/>
            <person name="Burquez A."/>
            <person name="Wojciechowski M.F."/>
        </authorList>
    </citation>
    <scope>NUCLEOTIDE SEQUENCE</scope>
    <source>
        <strain evidence="2">SGP5-SGP5p</strain>
        <tissue evidence="2">Aerial part</tissue>
    </source>
</reference>
<dbReference type="PANTHER" id="PTHR34956:SF2">
    <property type="entry name" value="OS05G0397300 PROTEIN"/>
    <property type="match status" value="1"/>
</dbReference>
<proteinExistence type="predicted"/>
<dbReference type="EMBL" id="JAKOGI010000134">
    <property type="protein sequence ID" value="KAJ8442737.1"/>
    <property type="molecule type" value="Genomic_DNA"/>
</dbReference>
<feature type="compositionally biased region" description="Low complexity" evidence="1">
    <location>
        <begin position="130"/>
        <end position="146"/>
    </location>
</feature>
<name>A0A9Q1QHU1_9CARY</name>
<evidence type="ECO:0000313" key="2">
    <source>
        <dbReference type="EMBL" id="KAJ8442737.1"/>
    </source>
</evidence>
<protein>
    <submittedName>
        <fullName evidence="2">Uncharacterized protein</fullName>
    </submittedName>
</protein>
<dbReference type="AlphaFoldDB" id="A0A9Q1QHU1"/>
<evidence type="ECO:0000256" key="1">
    <source>
        <dbReference type="SAM" id="MobiDB-lite"/>
    </source>
</evidence>
<dbReference type="PANTHER" id="PTHR34956">
    <property type="entry name" value="OS05G0397300 PROTEIN"/>
    <property type="match status" value="1"/>
</dbReference>